<dbReference type="AlphaFoldDB" id="A0A7K1UDH6"/>
<feature type="transmembrane region" description="Helical" evidence="1">
    <location>
        <begin position="89"/>
        <end position="110"/>
    </location>
</feature>
<feature type="transmembrane region" description="Helical" evidence="1">
    <location>
        <begin position="122"/>
        <end position="141"/>
    </location>
</feature>
<feature type="transmembrane region" description="Helical" evidence="1">
    <location>
        <begin position="148"/>
        <end position="166"/>
    </location>
</feature>
<gene>
    <name evidence="2" type="ORF">GO493_29285</name>
</gene>
<keyword evidence="1" id="KW-0472">Membrane</keyword>
<comment type="caution">
    <text evidence="2">The sequence shown here is derived from an EMBL/GenBank/DDBJ whole genome shotgun (WGS) entry which is preliminary data.</text>
</comment>
<feature type="transmembrane region" description="Helical" evidence="1">
    <location>
        <begin position="178"/>
        <end position="196"/>
    </location>
</feature>
<evidence type="ECO:0000256" key="1">
    <source>
        <dbReference type="SAM" id="Phobius"/>
    </source>
</evidence>
<proteinExistence type="predicted"/>
<accession>A0A7K1UDH6</accession>
<sequence length="237" mass="26712">MDLYNKYQSYSNTELLLIVRQPSKHGAADLVVVKDILSGRTVTEEDQVAADKYILEHQRNSVQPKPVLDFSLYETDPELEKQGRKDLNVILCLMGLVFAGILCGVVASLWEARDCGSCMGHVLLRYSFSLVITLALGLLMYYRKRWGWILTFGYCLLQIGSYSTTLLKAATTSSVRSAYVYVATAFIITNIITLVFMCRDSISAYLGFTTAQRTKYIVRTVMVTAFLTFCMIYVSFS</sequence>
<name>A0A7K1UDH6_9BACT</name>
<dbReference type="RefSeq" id="WP_157309801.1">
    <property type="nucleotide sequence ID" value="NZ_WRXN01000024.1"/>
</dbReference>
<keyword evidence="1" id="KW-1133">Transmembrane helix</keyword>
<feature type="transmembrane region" description="Helical" evidence="1">
    <location>
        <begin position="216"/>
        <end position="236"/>
    </location>
</feature>
<evidence type="ECO:0000313" key="3">
    <source>
        <dbReference type="Proteomes" id="UP000461730"/>
    </source>
</evidence>
<dbReference type="Proteomes" id="UP000461730">
    <property type="component" value="Unassembled WGS sequence"/>
</dbReference>
<reference evidence="2 3" key="1">
    <citation type="submission" date="2019-12" db="EMBL/GenBank/DDBJ databases">
        <title>Chitinophaga sp. strain ysch24 (GDMCC 1.1355), whole genome shotgun sequence.</title>
        <authorList>
            <person name="Zhang X."/>
        </authorList>
    </citation>
    <scope>NUCLEOTIDE SEQUENCE [LARGE SCALE GENOMIC DNA]</scope>
    <source>
        <strain evidence="3">ysch24</strain>
    </source>
</reference>
<keyword evidence="1" id="KW-0812">Transmembrane</keyword>
<keyword evidence="3" id="KW-1185">Reference proteome</keyword>
<organism evidence="2 3">
    <name type="scientific">Chitinophaga tropicalis</name>
    <dbReference type="NCBI Taxonomy" id="2683588"/>
    <lineage>
        <taxon>Bacteria</taxon>
        <taxon>Pseudomonadati</taxon>
        <taxon>Bacteroidota</taxon>
        <taxon>Chitinophagia</taxon>
        <taxon>Chitinophagales</taxon>
        <taxon>Chitinophagaceae</taxon>
        <taxon>Chitinophaga</taxon>
    </lineage>
</organism>
<protein>
    <submittedName>
        <fullName evidence="2">Uncharacterized protein</fullName>
    </submittedName>
</protein>
<dbReference type="EMBL" id="WRXN01000024">
    <property type="protein sequence ID" value="MVT12383.1"/>
    <property type="molecule type" value="Genomic_DNA"/>
</dbReference>
<evidence type="ECO:0000313" key="2">
    <source>
        <dbReference type="EMBL" id="MVT12383.1"/>
    </source>
</evidence>